<reference evidence="8" key="1">
    <citation type="journal article" date="2014" name="Int. J. Syst. Evol. Microbiol.">
        <title>Complete genome sequence of Corynebacterium casei LMG S-19264T (=DSM 44701T), isolated from a smear-ripened cheese.</title>
        <authorList>
            <consortium name="US DOE Joint Genome Institute (JGI-PGF)"/>
            <person name="Walter F."/>
            <person name="Albersmeier A."/>
            <person name="Kalinowski J."/>
            <person name="Ruckert C."/>
        </authorList>
    </citation>
    <scope>NUCLEOTIDE SEQUENCE</scope>
    <source>
        <strain evidence="8">CGMCC 1.15152</strain>
    </source>
</reference>
<feature type="compositionally biased region" description="Low complexity" evidence="6">
    <location>
        <begin position="54"/>
        <end position="71"/>
    </location>
</feature>
<keyword evidence="9" id="KW-1185">Reference proteome</keyword>
<dbReference type="PROSITE" id="PS51352">
    <property type="entry name" value="THIOREDOXIN_2"/>
    <property type="match status" value="1"/>
</dbReference>
<name>A0A917DE35_9MICO</name>
<comment type="similarity">
    <text evidence="1">Belongs to the thioredoxin family. DsbA subfamily.</text>
</comment>
<organism evidence="8 9">
    <name type="scientific">Microbacterium faecale</name>
    <dbReference type="NCBI Taxonomy" id="1804630"/>
    <lineage>
        <taxon>Bacteria</taxon>
        <taxon>Bacillati</taxon>
        <taxon>Actinomycetota</taxon>
        <taxon>Actinomycetes</taxon>
        <taxon>Micrococcales</taxon>
        <taxon>Microbacteriaceae</taxon>
        <taxon>Microbacterium</taxon>
    </lineage>
</organism>
<gene>
    <name evidence="8" type="ORF">GCM10010915_07460</name>
</gene>
<evidence type="ECO:0000313" key="9">
    <source>
        <dbReference type="Proteomes" id="UP000633205"/>
    </source>
</evidence>
<dbReference type="InterPro" id="IPR036249">
    <property type="entry name" value="Thioredoxin-like_sf"/>
</dbReference>
<dbReference type="Gene3D" id="3.40.30.10">
    <property type="entry name" value="Glutaredoxin"/>
    <property type="match status" value="1"/>
</dbReference>
<evidence type="ECO:0000313" key="8">
    <source>
        <dbReference type="EMBL" id="GGD29761.1"/>
    </source>
</evidence>
<dbReference type="SUPFAM" id="SSF52833">
    <property type="entry name" value="Thioredoxin-like"/>
    <property type="match status" value="1"/>
</dbReference>
<keyword evidence="2" id="KW-0732">Signal</keyword>
<dbReference type="InterPro" id="IPR012336">
    <property type="entry name" value="Thioredoxin-like_fold"/>
</dbReference>
<evidence type="ECO:0000259" key="7">
    <source>
        <dbReference type="PROSITE" id="PS51352"/>
    </source>
</evidence>
<keyword evidence="3" id="KW-0560">Oxidoreductase</keyword>
<keyword evidence="5" id="KW-0676">Redox-active center</keyword>
<dbReference type="EMBL" id="BMHO01000001">
    <property type="protein sequence ID" value="GGD29761.1"/>
    <property type="molecule type" value="Genomic_DNA"/>
</dbReference>
<protein>
    <recommendedName>
        <fullName evidence="7">Thioredoxin domain-containing protein</fullName>
    </recommendedName>
</protein>
<evidence type="ECO:0000256" key="4">
    <source>
        <dbReference type="ARBA" id="ARBA00023157"/>
    </source>
</evidence>
<keyword evidence="4" id="KW-1015">Disulfide bond</keyword>
<proteinExistence type="inferred from homology"/>
<dbReference type="GO" id="GO:0016491">
    <property type="term" value="F:oxidoreductase activity"/>
    <property type="evidence" value="ECO:0007669"/>
    <property type="project" value="UniProtKB-KW"/>
</dbReference>
<accession>A0A917DE35</accession>
<comment type="caution">
    <text evidence="8">The sequence shown here is derived from an EMBL/GenBank/DDBJ whole genome shotgun (WGS) entry which is preliminary data.</text>
</comment>
<dbReference type="PANTHER" id="PTHR13887">
    <property type="entry name" value="GLUTATHIONE S-TRANSFERASE KAPPA"/>
    <property type="match status" value="1"/>
</dbReference>
<dbReference type="PANTHER" id="PTHR13887:SF14">
    <property type="entry name" value="DISULFIDE BOND FORMATION PROTEIN D"/>
    <property type="match status" value="1"/>
</dbReference>
<evidence type="ECO:0000256" key="2">
    <source>
        <dbReference type="ARBA" id="ARBA00022729"/>
    </source>
</evidence>
<sequence>MTSRDSPSRPRRSRMVLLIAGLLAAFIIIVVIAQLTMNSTNSAAPSAPTPPAAETPSPDGQSAGPSEGPSAEEGEHPSDSPLVRRDPDDPMAVGDVDAPVVLIEWTDLRCPFCASFNQDTYPTIVEEYIDAGLVRFEVVDVAFFGDESVDGQIAARAAGEQGRFFEFLDVAYAAAPDRGHPDMPREKLIGFAEDAGVPDIEQFTADLDDPEMRTAAEQSTAYAQQVGVNAVPFFLAGDVALSGAQPVDVFRDYLDQAIESAG</sequence>
<dbReference type="RefSeq" id="WP_188710954.1">
    <property type="nucleotide sequence ID" value="NZ_BMHO01000001.1"/>
</dbReference>
<evidence type="ECO:0000256" key="1">
    <source>
        <dbReference type="ARBA" id="ARBA00005791"/>
    </source>
</evidence>
<evidence type="ECO:0000256" key="5">
    <source>
        <dbReference type="ARBA" id="ARBA00023284"/>
    </source>
</evidence>
<feature type="compositionally biased region" description="Basic and acidic residues" evidence="6">
    <location>
        <begin position="73"/>
        <end position="88"/>
    </location>
</feature>
<dbReference type="AlphaFoldDB" id="A0A917DE35"/>
<feature type="domain" description="Thioredoxin" evidence="7">
    <location>
        <begin position="43"/>
        <end position="221"/>
    </location>
</feature>
<reference evidence="8" key="2">
    <citation type="submission" date="2020-09" db="EMBL/GenBank/DDBJ databases">
        <authorList>
            <person name="Sun Q."/>
            <person name="Zhou Y."/>
        </authorList>
    </citation>
    <scope>NUCLEOTIDE SEQUENCE</scope>
    <source>
        <strain evidence="8">CGMCC 1.15152</strain>
    </source>
</reference>
<evidence type="ECO:0000256" key="3">
    <source>
        <dbReference type="ARBA" id="ARBA00023002"/>
    </source>
</evidence>
<feature type="region of interest" description="Disordered" evidence="6">
    <location>
        <begin position="40"/>
        <end position="90"/>
    </location>
</feature>
<dbReference type="InterPro" id="IPR013766">
    <property type="entry name" value="Thioredoxin_domain"/>
</dbReference>
<dbReference type="Pfam" id="PF13462">
    <property type="entry name" value="Thioredoxin_4"/>
    <property type="match status" value="1"/>
</dbReference>
<evidence type="ECO:0000256" key="6">
    <source>
        <dbReference type="SAM" id="MobiDB-lite"/>
    </source>
</evidence>
<dbReference type="Proteomes" id="UP000633205">
    <property type="component" value="Unassembled WGS sequence"/>
</dbReference>